<dbReference type="RefSeq" id="WP_253757602.1">
    <property type="nucleotide sequence ID" value="NZ_JAMZDZ010000001.1"/>
</dbReference>
<dbReference type="Proteomes" id="UP001595816">
    <property type="component" value="Unassembled WGS sequence"/>
</dbReference>
<reference evidence="2" key="1">
    <citation type="journal article" date="2019" name="Int. J. Syst. Evol. Microbiol.">
        <title>The Global Catalogue of Microorganisms (GCM) 10K type strain sequencing project: providing services to taxonomists for standard genome sequencing and annotation.</title>
        <authorList>
            <consortium name="The Broad Institute Genomics Platform"/>
            <consortium name="The Broad Institute Genome Sequencing Center for Infectious Disease"/>
            <person name="Wu L."/>
            <person name="Ma J."/>
        </authorList>
    </citation>
    <scope>NUCLEOTIDE SEQUENCE [LARGE SCALE GENOMIC DNA]</scope>
    <source>
        <strain evidence="2">CGMCC 4.7289</strain>
    </source>
</reference>
<comment type="caution">
    <text evidence="1">The sequence shown here is derived from an EMBL/GenBank/DDBJ whole genome shotgun (WGS) entry which is preliminary data.</text>
</comment>
<name>A0ABV8LIK0_9ACTN</name>
<gene>
    <name evidence="1" type="ORF">ACFOZ4_08250</name>
</gene>
<proteinExistence type="predicted"/>
<dbReference type="EMBL" id="JBHSAY010000005">
    <property type="protein sequence ID" value="MFC4130594.1"/>
    <property type="molecule type" value="Genomic_DNA"/>
</dbReference>
<sequence length="379" mass="42205">MTEHDLGLKIASRRLLWRMGFSTRVDVPLRAYIPSAAGRATPRFESFTDLDVLGVVVSPGFALRTVISDCKTSQRGSTERMFWVRGVSDFFAADDAWMVRAGGVTAASRQLAARLGISVLEPGDLARLEEFHPSVLELATGPVSILFDQKLVEASLKAFTNLDKKLDKLTEYRQFDYWVYEEHRNLLQVVAHLEQVAKVLDPKHPVHRALFLDCSWLYTLSLAHAARNVRAVHVTDIDTALQQYLFGGQMALQEKRRLAEMLQRLAPKQTVIGGTDGVLPPWYPQLLELLTRHLRRPNSISDELRYAEWAAEAQLAKEPSTAAQAFGDAFDPLAAKLLADVCGFLVTVAGLDAEFRNFVRQVFAQPSAVGSTEPTESGR</sequence>
<organism evidence="1 2">
    <name type="scientific">Hamadaea flava</name>
    <dbReference type="NCBI Taxonomy" id="1742688"/>
    <lineage>
        <taxon>Bacteria</taxon>
        <taxon>Bacillati</taxon>
        <taxon>Actinomycetota</taxon>
        <taxon>Actinomycetes</taxon>
        <taxon>Micromonosporales</taxon>
        <taxon>Micromonosporaceae</taxon>
        <taxon>Hamadaea</taxon>
    </lineage>
</organism>
<accession>A0ABV8LIK0</accession>
<evidence type="ECO:0000313" key="1">
    <source>
        <dbReference type="EMBL" id="MFC4130594.1"/>
    </source>
</evidence>
<keyword evidence="2" id="KW-1185">Reference proteome</keyword>
<protein>
    <submittedName>
        <fullName evidence="1">Uncharacterized protein</fullName>
    </submittedName>
</protein>
<evidence type="ECO:0000313" key="2">
    <source>
        <dbReference type="Proteomes" id="UP001595816"/>
    </source>
</evidence>